<evidence type="ECO:0000256" key="1">
    <source>
        <dbReference type="ARBA" id="ARBA00023002"/>
    </source>
</evidence>
<sequence length="406" mass="44864">MAFATPQNVFRHTNRTPGLGYSGAKCSETPLQMVAARDMQTSTPATKQDFVLRPVGDAGLTMTEVTLGTMTWGMQNTEEEGHAQLDYAYERGVVGIDAAEIYPVPPTPETCGITERIIGSWIKKRGGSSFREKLVLFSKVAGGNVGGRAMPWIRGENRKVDRKNIRTAVQGILRRLGTDYIDLLQIHWPDRYVPLFGATAYDATQEVEAVSFEDQVAAMDELMKEGLIRNYGLSNESSWGVAQFDAVARANGYARPVTIQNSYSLITREFEGALAEACAKRNADVPLLAYSPLAGGALTGKYLEPPYPENGRFTVFPGYMERFQTSVAREAIVEYKRVADEAGLSLTQLSLAWCKSRWFVHSTIIGATNLEQMKECLDAFSIELDESVIEGVNKVYARYRDPSCTS</sequence>
<protein>
    <submittedName>
        <fullName evidence="3">Protein tas</fullName>
    </submittedName>
</protein>
<feature type="domain" description="NADP-dependent oxidoreductase" evidence="2">
    <location>
        <begin position="65"/>
        <end position="396"/>
    </location>
</feature>
<reference evidence="3 4" key="1">
    <citation type="journal article" date="2018" name="Mol. Biol. Evol.">
        <title>Analysis of the draft genome of the red seaweed Gracilariopsis chorda provides insights into genome size evolution in Rhodophyta.</title>
        <authorList>
            <person name="Lee J."/>
            <person name="Yang E.C."/>
            <person name="Graf L."/>
            <person name="Yang J.H."/>
            <person name="Qiu H."/>
            <person name="Zel Zion U."/>
            <person name="Chan C.X."/>
            <person name="Stephens T.G."/>
            <person name="Weber A.P.M."/>
            <person name="Boo G.H."/>
            <person name="Boo S.M."/>
            <person name="Kim K.M."/>
            <person name="Shin Y."/>
            <person name="Jung M."/>
            <person name="Lee S.J."/>
            <person name="Yim H.S."/>
            <person name="Lee J.H."/>
            <person name="Bhattacharya D."/>
            <person name="Yoon H.S."/>
        </authorList>
    </citation>
    <scope>NUCLEOTIDE SEQUENCE [LARGE SCALE GENOMIC DNA]</scope>
    <source>
        <strain evidence="3 4">SKKU-2015</strain>
        <tissue evidence="3">Whole body</tissue>
    </source>
</reference>
<dbReference type="InterPro" id="IPR050523">
    <property type="entry name" value="AKR_Detox_Biosynth"/>
</dbReference>
<dbReference type="Gene3D" id="3.20.20.100">
    <property type="entry name" value="NADP-dependent oxidoreductase domain"/>
    <property type="match status" value="1"/>
</dbReference>
<gene>
    <name evidence="3" type="ORF">BWQ96_03358</name>
</gene>
<accession>A0A2V3IXJ9</accession>
<keyword evidence="1" id="KW-0560">Oxidoreductase</keyword>
<name>A0A2V3IXJ9_9FLOR</name>
<organism evidence="3 4">
    <name type="scientific">Gracilariopsis chorda</name>
    <dbReference type="NCBI Taxonomy" id="448386"/>
    <lineage>
        <taxon>Eukaryota</taxon>
        <taxon>Rhodophyta</taxon>
        <taxon>Florideophyceae</taxon>
        <taxon>Rhodymeniophycidae</taxon>
        <taxon>Gracilariales</taxon>
        <taxon>Gracilariaceae</taxon>
        <taxon>Gracilariopsis</taxon>
    </lineage>
</organism>
<dbReference type="PANTHER" id="PTHR43364:SF4">
    <property type="entry name" value="NAD(P)-LINKED OXIDOREDUCTASE SUPERFAMILY PROTEIN"/>
    <property type="match status" value="1"/>
</dbReference>
<evidence type="ECO:0000259" key="2">
    <source>
        <dbReference type="Pfam" id="PF00248"/>
    </source>
</evidence>
<evidence type="ECO:0000313" key="3">
    <source>
        <dbReference type="EMBL" id="PXF46829.1"/>
    </source>
</evidence>
<dbReference type="PRINTS" id="PR00069">
    <property type="entry name" value="ALDKETRDTASE"/>
</dbReference>
<dbReference type="CDD" id="cd19094">
    <property type="entry name" value="AKR_Tas-like"/>
    <property type="match status" value="1"/>
</dbReference>
<dbReference type="InterPro" id="IPR036812">
    <property type="entry name" value="NAD(P)_OxRdtase_dom_sf"/>
</dbReference>
<keyword evidence="4" id="KW-1185">Reference proteome</keyword>
<evidence type="ECO:0000313" key="4">
    <source>
        <dbReference type="Proteomes" id="UP000247409"/>
    </source>
</evidence>
<dbReference type="InterPro" id="IPR023210">
    <property type="entry name" value="NADP_OxRdtase_dom"/>
</dbReference>
<proteinExistence type="predicted"/>
<dbReference type="InterPro" id="IPR020471">
    <property type="entry name" value="AKR"/>
</dbReference>
<dbReference type="PANTHER" id="PTHR43364">
    <property type="entry name" value="NADH-SPECIFIC METHYLGLYOXAL REDUCTASE-RELATED"/>
    <property type="match status" value="1"/>
</dbReference>
<dbReference type="AlphaFoldDB" id="A0A2V3IXJ9"/>
<dbReference type="OrthoDB" id="2310150at2759"/>
<comment type="caution">
    <text evidence="3">The sequence shown here is derived from an EMBL/GenBank/DDBJ whole genome shotgun (WGS) entry which is preliminary data.</text>
</comment>
<dbReference type="Pfam" id="PF00248">
    <property type="entry name" value="Aldo_ket_red"/>
    <property type="match status" value="1"/>
</dbReference>
<dbReference type="SUPFAM" id="SSF51430">
    <property type="entry name" value="NAD(P)-linked oxidoreductase"/>
    <property type="match status" value="1"/>
</dbReference>
<dbReference type="STRING" id="448386.A0A2V3IXJ9"/>
<dbReference type="EMBL" id="NBIV01000032">
    <property type="protein sequence ID" value="PXF46829.1"/>
    <property type="molecule type" value="Genomic_DNA"/>
</dbReference>
<dbReference type="GO" id="GO:0016491">
    <property type="term" value="F:oxidoreductase activity"/>
    <property type="evidence" value="ECO:0007669"/>
    <property type="project" value="UniProtKB-KW"/>
</dbReference>
<dbReference type="Proteomes" id="UP000247409">
    <property type="component" value="Unassembled WGS sequence"/>
</dbReference>